<sequence>MGVLDLPKADLHDAEVAAALSRAVVLADLILDALVEFDPFGLRGRTHDVEGGDGALDKALDVTASVLDWADVPGTQAWEGKDRKSRINWWVRRVGALNNVAVAFPGAFGIIARQLPLQDALGFANQTLILCAVAREYELTDHQAQVRMLAAVLCDRDIPDPPPPPSDRPWPDALVKKLWHLAGIMNAIGDEVGKRPHPHSVFRYVGMLPAVGAVAAYLGEFGALHRAAKAGEKWIKRA</sequence>
<evidence type="ECO:0000313" key="2">
    <source>
        <dbReference type="EMBL" id="PEG51735.1"/>
    </source>
</evidence>
<evidence type="ECO:0000313" key="3">
    <source>
        <dbReference type="Proteomes" id="UP000191039"/>
    </source>
</evidence>
<dbReference type="AlphaFoldDB" id="A0A1Q4H4G3"/>
<proteinExistence type="predicted"/>
<comment type="caution">
    <text evidence="2">The sequence shown here is derived from an EMBL/GenBank/DDBJ whole genome shotgun (WGS) entry which is preliminary data.</text>
</comment>
<dbReference type="EMBL" id="PDCR01000044">
    <property type="protein sequence ID" value="PEG51735.1"/>
    <property type="molecule type" value="Genomic_DNA"/>
</dbReference>
<reference evidence="2 4" key="2">
    <citation type="submission" date="2017-10" db="EMBL/GenBank/DDBJ databases">
        <title>The new phylogeny of genus Mycobacterium.</title>
        <authorList>
            <person name="Tortoli E."/>
            <person name="Trovato A."/>
            <person name="Cirillo D.M."/>
        </authorList>
    </citation>
    <scope>NUCLEOTIDE SEQUENCE [LARGE SCALE GENOMIC DNA]</scope>
    <source>
        <strain evidence="2 4">IP141170001</strain>
    </source>
</reference>
<dbReference type="STRING" id="1801.BRW64_27390"/>
<keyword evidence="4" id="KW-1185">Reference proteome</keyword>
<reference evidence="1 3" key="1">
    <citation type="submission" date="2016-09" db="EMBL/GenBank/DDBJ databases">
        <title>genome sequences of unsequenced Mycobacteria.</title>
        <authorList>
            <person name="Greninger A.L."/>
            <person name="Jerome K.R."/>
            <person name="Mcnair B."/>
            <person name="Wallis C."/>
            <person name="Fang F."/>
        </authorList>
    </citation>
    <scope>NUCLEOTIDE SEQUENCE [LARGE SCALE GENOMIC DNA]</scope>
    <source>
        <strain evidence="1 3">BM1</strain>
    </source>
</reference>
<dbReference type="RefSeq" id="WP_073859637.1">
    <property type="nucleotide sequence ID" value="NZ_BAAATC010000005.1"/>
</dbReference>
<organism evidence="2 4">
    <name type="scientific">Mycolicibacterium diernhoferi</name>
    <dbReference type="NCBI Taxonomy" id="1801"/>
    <lineage>
        <taxon>Bacteria</taxon>
        <taxon>Bacillati</taxon>
        <taxon>Actinomycetota</taxon>
        <taxon>Actinomycetes</taxon>
        <taxon>Mycobacteriales</taxon>
        <taxon>Mycobacteriaceae</taxon>
        <taxon>Mycolicibacterium</taxon>
    </lineage>
</organism>
<protein>
    <submittedName>
        <fullName evidence="2">Uncharacterized protein</fullName>
    </submittedName>
</protein>
<dbReference type="EMBL" id="MIJD01000094">
    <property type="protein sequence ID" value="OPE54322.1"/>
    <property type="molecule type" value="Genomic_DNA"/>
</dbReference>
<gene>
    <name evidence="1" type="ORF">BV510_10925</name>
    <name evidence="2" type="ORF">CRI78_25180</name>
</gene>
<evidence type="ECO:0000313" key="4">
    <source>
        <dbReference type="Proteomes" id="UP000220340"/>
    </source>
</evidence>
<dbReference type="Proteomes" id="UP000220340">
    <property type="component" value="Unassembled WGS sequence"/>
</dbReference>
<dbReference type="Proteomes" id="UP000191039">
    <property type="component" value="Unassembled WGS sequence"/>
</dbReference>
<dbReference type="OrthoDB" id="3825591at2"/>
<evidence type="ECO:0000313" key="1">
    <source>
        <dbReference type="EMBL" id="OPE54322.1"/>
    </source>
</evidence>
<accession>A0A1Q4H4G3</accession>
<name>A0A1Q4H4G3_9MYCO</name>